<dbReference type="EMBL" id="FXAT01000001">
    <property type="protein sequence ID" value="SMG09142.1"/>
    <property type="molecule type" value="Genomic_DNA"/>
</dbReference>
<dbReference type="OrthoDB" id="1242806at2"/>
<dbReference type="GO" id="GO:0006032">
    <property type="term" value="P:chitin catabolic process"/>
    <property type="evidence" value="ECO:0007669"/>
    <property type="project" value="InterPro"/>
</dbReference>
<dbReference type="AlphaFoldDB" id="A0A1X7I4L6"/>
<accession>A0A1X7I4L6</accession>
<dbReference type="InterPro" id="IPR000726">
    <property type="entry name" value="Glyco_hydro_19_cat"/>
</dbReference>
<reference evidence="3" key="1">
    <citation type="submission" date="2017-04" db="EMBL/GenBank/DDBJ databases">
        <authorList>
            <person name="Varghese N."/>
            <person name="Submissions S."/>
        </authorList>
    </citation>
    <scope>NUCLEOTIDE SEQUENCE [LARGE SCALE GENOMIC DNA]</scope>
    <source>
        <strain evidence="3">LMG 29540</strain>
    </source>
</reference>
<dbReference type="GO" id="GO:0016998">
    <property type="term" value="P:cell wall macromolecule catabolic process"/>
    <property type="evidence" value="ECO:0007669"/>
    <property type="project" value="InterPro"/>
</dbReference>
<dbReference type="InterPro" id="IPR023346">
    <property type="entry name" value="Lysozyme-like_dom_sf"/>
</dbReference>
<feature type="domain" description="Glycoside hydrolase family 19 catalytic" evidence="1">
    <location>
        <begin position="116"/>
        <end position="167"/>
    </location>
</feature>
<evidence type="ECO:0000313" key="2">
    <source>
        <dbReference type="EMBL" id="SMG09142.1"/>
    </source>
</evidence>
<sequence>MILTRELLAAAVPRANVQQWLDPINTALDEFSISDPRDIAAFLATCAHESTNFTQLVENLNYGAQGLSNTWERYSSTGKRGGLPNALAKRLERRPEAIANNVYANRLGNGNEASGDGWRYRGRGIIQLTGRANYTDAARALVIDIVTRPDLVEEPRNAARTAGYWWSRNGASRHGAAGDMLAVSRLVNIGNANSTATPHGWNDRRERYDLALVSLTGVV</sequence>
<proteinExistence type="predicted"/>
<dbReference type="SUPFAM" id="SSF53955">
    <property type="entry name" value="Lysozyme-like"/>
    <property type="match status" value="1"/>
</dbReference>
<protein>
    <submittedName>
        <fullName evidence="2">Putative chitinase</fullName>
    </submittedName>
</protein>
<dbReference type="PANTHER" id="PTHR34408:SF1">
    <property type="entry name" value="GLYCOSYL HYDROLASE FAMILY 19 DOMAIN-CONTAINING PROTEIN HI_1415"/>
    <property type="match status" value="1"/>
</dbReference>
<dbReference type="InterPro" id="IPR052354">
    <property type="entry name" value="Cell_Wall_Dynamics_Protein"/>
</dbReference>
<dbReference type="PANTHER" id="PTHR34408">
    <property type="entry name" value="FAMILY PROTEIN, PUTATIVE-RELATED"/>
    <property type="match status" value="1"/>
</dbReference>
<dbReference type="Gene3D" id="1.10.530.10">
    <property type="match status" value="1"/>
</dbReference>
<dbReference type="Proteomes" id="UP000193228">
    <property type="component" value="Unassembled WGS sequence"/>
</dbReference>
<evidence type="ECO:0000313" key="3">
    <source>
        <dbReference type="Proteomes" id="UP000193228"/>
    </source>
</evidence>
<dbReference type="RefSeq" id="WP_085480498.1">
    <property type="nucleotide sequence ID" value="NZ_FXAT01000001.1"/>
</dbReference>
<dbReference type="STRING" id="1515439.SAMN06265784_101310"/>
<name>A0A1X7I4L6_9BURK</name>
<organism evidence="2 3">
    <name type="scientific">Paraburkholderia susongensis</name>
    <dbReference type="NCBI Taxonomy" id="1515439"/>
    <lineage>
        <taxon>Bacteria</taxon>
        <taxon>Pseudomonadati</taxon>
        <taxon>Pseudomonadota</taxon>
        <taxon>Betaproteobacteria</taxon>
        <taxon>Burkholderiales</taxon>
        <taxon>Burkholderiaceae</taxon>
        <taxon>Paraburkholderia</taxon>
    </lineage>
</organism>
<dbReference type="Pfam" id="PF00182">
    <property type="entry name" value="Glyco_hydro_19"/>
    <property type="match status" value="1"/>
</dbReference>
<gene>
    <name evidence="2" type="ORF">SAMN06265784_101310</name>
</gene>
<keyword evidence="3" id="KW-1185">Reference proteome</keyword>
<dbReference type="GO" id="GO:0004568">
    <property type="term" value="F:chitinase activity"/>
    <property type="evidence" value="ECO:0007669"/>
    <property type="project" value="InterPro"/>
</dbReference>
<evidence type="ECO:0000259" key="1">
    <source>
        <dbReference type="Pfam" id="PF00182"/>
    </source>
</evidence>